<dbReference type="GO" id="GO:0005615">
    <property type="term" value="C:extracellular space"/>
    <property type="evidence" value="ECO:0000318"/>
    <property type="project" value="GO_Central"/>
</dbReference>
<dbReference type="InterPro" id="IPR035940">
    <property type="entry name" value="CAP_sf"/>
</dbReference>
<evidence type="ECO:0000313" key="3">
    <source>
        <dbReference type="EMBL" id="EED89347.1"/>
    </source>
</evidence>
<evidence type="ECO:0000313" key="4">
    <source>
        <dbReference type="Proteomes" id="UP000001449"/>
    </source>
</evidence>
<dbReference type="Gene3D" id="3.40.33.10">
    <property type="entry name" value="CAP"/>
    <property type="match status" value="1"/>
</dbReference>
<keyword evidence="2" id="KW-0732">Signal</keyword>
<feature type="signal peptide" evidence="2">
    <location>
        <begin position="1"/>
        <end position="22"/>
    </location>
</feature>
<dbReference type="EMBL" id="CM000648">
    <property type="protein sequence ID" value="EED89347.1"/>
    <property type="molecule type" value="Genomic_DNA"/>
</dbReference>
<dbReference type="HOGENOM" id="CLU_520258_0_0_1"/>
<accession>B8CBN3</accession>
<organism evidence="3 4">
    <name type="scientific">Thalassiosira pseudonana</name>
    <name type="common">Marine diatom</name>
    <name type="synonym">Cyclotella nana</name>
    <dbReference type="NCBI Taxonomy" id="35128"/>
    <lineage>
        <taxon>Eukaryota</taxon>
        <taxon>Sar</taxon>
        <taxon>Stramenopiles</taxon>
        <taxon>Ochrophyta</taxon>
        <taxon>Bacillariophyta</taxon>
        <taxon>Coscinodiscophyceae</taxon>
        <taxon>Thalassiosirophycidae</taxon>
        <taxon>Thalassiosirales</taxon>
        <taxon>Thalassiosiraceae</taxon>
        <taxon>Thalassiosira</taxon>
    </lineage>
</organism>
<proteinExistence type="predicted"/>
<dbReference type="SUPFAM" id="SSF55797">
    <property type="entry name" value="PR-1-like"/>
    <property type="match status" value="1"/>
</dbReference>
<dbReference type="OMA" id="LWHTAND"/>
<evidence type="ECO:0008006" key="5">
    <source>
        <dbReference type="Google" id="ProtNLM"/>
    </source>
</evidence>
<sequence>MNIKLLSILAITTISSLTTVAADSDVALRGDRRTKETVGEGLEHSSNPFFLSDEIGQLDELDVALNLFNELASSSSSSSSSENAIPSKSSSVSSKRFRSNTCLINDAPCSSSTAKCCQGGCSTSGTCVCQANYEMCFGSGPNPFCCSNKCGLNGRCQCNVEGESCAATGGGCCLGLTCGEDKTCVKEKVATTGPSSNPTRKETTTPSPIPTRMETATPLHPISRAPTKKPVTLSYCVSDSGMCFKRGGYDVFCCSKQCDSSGRCVPQKDTSTQKTLIDTDAPSAKPTIAGTDFELEEVTSSPTVPEVVAPPDNGCDYGETKFTVEIQTDKYGGDTEWWVADSSGKKIAHVSNSTYGDSSYDKVDMCVLPGAYNFTITDIFSDPHQLFTIDGVCCRYGSGYVKIYIDDREVIYLKNFGRSVSETVLAGFNPAKNMTKRHHQWLEAHNTRRKFWHESNNVSYVPLNWSPDLAEMARVYAVKLLDTCNTHGILHEPGVEEGENLAKNKGKGGWGQLYPVSVIVADLV</sequence>
<evidence type="ECO:0000256" key="2">
    <source>
        <dbReference type="SAM" id="SignalP"/>
    </source>
</evidence>
<dbReference type="RefSeq" id="XP_002293611.1">
    <property type="nucleotide sequence ID" value="XM_002293575.1"/>
</dbReference>
<dbReference type="AlphaFoldDB" id="B8CBN3"/>
<dbReference type="KEGG" id="tps:THAPSDRAFT_9555"/>
<dbReference type="PaxDb" id="35128-Thaps9555"/>
<protein>
    <recommendedName>
        <fullName evidence="5">SCP domain-containing protein</fullName>
    </recommendedName>
</protein>
<feature type="chain" id="PRO_5002866455" description="SCP domain-containing protein" evidence="2">
    <location>
        <begin position="23"/>
        <end position="524"/>
    </location>
</feature>
<gene>
    <name evidence="3" type="ORF">THAPSDRAFT_9555</name>
</gene>
<feature type="region of interest" description="Disordered" evidence="1">
    <location>
        <begin position="190"/>
        <end position="215"/>
    </location>
</feature>
<name>B8CBN3_THAPS</name>
<dbReference type="GeneID" id="7450414"/>
<reference evidence="3 4" key="1">
    <citation type="journal article" date="2004" name="Science">
        <title>The genome of the diatom Thalassiosira pseudonana: ecology, evolution, and metabolism.</title>
        <authorList>
            <person name="Armbrust E.V."/>
            <person name="Berges J.A."/>
            <person name="Bowler C."/>
            <person name="Green B.R."/>
            <person name="Martinez D."/>
            <person name="Putnam N.H."/>
            <person name="Zhou S."/>
            <person name="Allen A.E."/>
            <person name="Apt K.E."/>
            <person name="Bechner M."/>
            <person name="Brzezinski M.A."/>
            <person name="Chaal B.K."/>
            <person name="Chiovitti A."/>
            <person name="Davis A.K."/>
            <person name="Demarest M.S."/>
            <person name="Detter J.C."/>
            <person name="Glavina T."/>
            <person name="Goodstein D."/>
            <person name="Hadi M.Z."/>
            <person name="Hellsten U."/>
            <person name="Hildebrand M."/>
            <person name="Jenkins B.D."/>
            <person name="Jurka J."/>
            <person name="Kapitonov V.V."/>
            <person name="Kroger N."/>
            <person name="Lau W.W."/>
            <person name="Lane T.W."/>
            <person name="Larimer F.W."/>
            <person name="Lippmeier J.C."/>
            <person name="Lucas S."/>
            <person name="Medina M."/>
            <person name="Montsant A."/>
            <person name="Obornik M."/>
            <person name="Parker M.S."/>
            <person name="Palenik B."/>
            <person name="Pazour G.J."/>
            <person name="Richardson P.M."/>
            <person name="Rynearson T.A."/>
            <person name="Saito M.A."/>
            <person name="Schwartz D.C."/>
            <person name="Thamatrakoln K."/>
            <person name="Valentin K."/>
            <person name="Vardi A."/>
            <person name="Wilkerson F.P."/>
            <person name="Rokhsar D.S."/>
        </authorList>
    </citation>
    <scope>NUCLEOTIDE SEQUENCE [LARGE SCALE GENOMIC DNA]</scope>
    <source>
        <strain evidence="3 4">CCMP1335</strain>
    </source>
</reference>
<reference evidence="3 4" key="2">
    <citation type="journal article" date="2008" name="Nature">
        <title>The Phaeodactylum genome reveals the evolutionary history of diatom genomes.</title>
        <authorList>
            <person name="Bowler C."/>
            <person name="Allen A.E."/>
            <person name="Badger J.H."/>
            <person name="Grimwood J."/>
            <person name="Jabbari K."/>
            <person name="Kuo A."/>
            <person name="Maheswari U."/>
            <person name="Martens C."/>
            <person name="Maumus F."/>
            <person name="Otillar R.P."/>
            <person name="Rayko E."/>
            <person name="Salamov A."/>
            <person name="Vandepoele K."/>
            <person name="Beszteri B."/>
            <person name="Gruber A."/>
            <person name="Heijde M."/>
            <person name="Katinka M."/>
            <person name="Mock T."/>
            <person name="Valentin K."/>
            <person name="Verret F."/>
            <person name="Berges J.A."/>
            <person name="Brownlee C."/>
            <person name="Cadoret J.P."/>
            <person name="Chiovitti A."/>
            <person name="Choi C.J."/>
            <person name="Coesel S."/>
            <person name="De Martino A."/>
            <person name="Detter J.C."/>
            <person name="Durkin C."/>
            <person name="Falciatore A."/>
            <person name="Fournet J."/>
            <person name="Haruta M."/>
            <person name="Huysman M.J."/>
            <person name="Jenkins B.D."/>
            <person name="Jiroutova K."/>
            <person name="Jorgensen R.E."/>
            <person name="Joubert Y."/>
            <person name="Kaplan A."/>
            <person name="Kroger N."/>
            <person name="Kroth P.G."/>
            <person name="La Roche J."/>
            <person name="Lindquist E."/>
            <person name="Lommer M."/>
            <person name="Martin-Jezequel V."/>
            <person name="Lopez P.J."/>
            <person name="Lucas S."/>
            <person name="Mangogna M."/>
            <person name="McGinnis K."/>
            <person name="Medlin L.K."/>
            <person name="Montsant A."/>
            <person name="Oudot-Le Secq M.P."/>
            <person name="Napoli C."/>
            <person name="Obornik M."/>
            <person name="Parker M.S."/>
            <person name="Petit J.L."/>
            <person name="Porcel B.M."/>
            <person name="Poulsen N."/>
            <person name="Robison M."/>
            <person name="Rychlewski L."/>
            <person name="Rynearson T.A."/>
            <person name="Schmutz J."/>
            <person name="Shapiro H."/>
            <person name="Siaut M."/>
            <person name="Stanley M."/>
            <person name="Sussman M.R."/>
            <person name="Taylor A.R."/>
            <person name="Vardi A."/>
            <person name="von Dassow P."/>
            <person name="Vyverman W."/>
            <person name="Willis A."/>
            <person name="Wyrwicz L.S."/>
            <person name="Rokhsar D.S."/>
            <person name="Weissenbach J."/>
            <person name="Armbrust E.V."/>
            <person name="Green B.R."/>
            <person name="Van de Peer Y."/>
            <person name="Grigoriev I.V."/>
        </authorList>
    </citation>
    <scope>NUCLEOTIDE SEQUENCE [LARGE SCALE GENOMIC DNA]</scope>
    <source>
        <strain evidence="3 4">CCMP1335</strain>
    </source>
</reference>
<dbReference type="eggNOG" id="ENOG502R2P4">
    <property type="taxonomic scope" value="Eukaryota"/>
</dbReference>
<dbReference type="InParanoid" id="B8CBN3"/>
<keyword evidence="4" id="KW-1185">Reference proteome</keyword>
<evidence type="ECO:0000256" key="1">
    <source>
        <dbReference type="SAM" id="MobiDB-lite"/>
    </source>
</evidence>
<dbReference type="Proteomes" id="UP000001449">
    <property type="component" value="Chromosome 13"/>
</dbReference>